<dbReference type="SUPFAM" id="SSF88688">
    <property type="entry name" value="Families 57/38 glycoside transferase middle domain"/>
    <property type="match status" value="1"/>
</dbReference>
<dbReference type="InterPro" id="IPR028995">
    <property type="entry name" value="Glyco_hydro_57/38_cen_sf"/>
</dbReference>
<evidence type="ECO:0000259" key="7">
    <source>
        <dbReference type="Pfam" id="PF09210"/>
    </source>
</evidence>
<dbReference type="InterPro" id="IPR027291">
    <property type="entry name" value="Glyco_hydro_38_N_sf"/>
</dbReference>
<feature type="active site" description="Nucleophile" evidence="3">
    <location>
        <position position="191"/>
    </location>
</feature>
<comment type="similarity">
    <text evidence="1 5">Belongs to the glycosyl hydrolase 57 family.</text>
</comment>
<organism evidence="8">
    <name type="scientific">uncultured Thermomicrobiales bacterium</name>
    <dbReference type="NCBI Taxonomy" id="1645740"/>
    <lineage>
        <taxon>Bacteria</taxon>
        <taxon>Pseudomonadati</taxon>
        <taxon>Thermomicrobiota</taxon>
        <taxon>Thermomicrobia</taxon>
        <taxon>Thermomicrobiales</taxon>
        <taxon>environmental samples</taxon>
    </lineage>
</organism>
<feature type="binding site" evidence="4">
    <location>
        <position position="305"/>
    </location>
    <ligand>
        <name>substrate</name>
    </ligand>
</feature>
<feature type="domain" description="Glycoside hydrolase family 57 N-terminal" evidence="6">
    <location>
        <begin position="8"/>
        <end position="430"/>
    </location>
</feature>
<evidence type="ECO:0000313" key="8">
    <source>
        <dbReference type="EMBL" id="CAA9549893.1"/>
    </source>
</evidence>
<dbReference type="InterPro" id="IPR037090">
    <property type="entry name" value="57_glycoside_trans_central"/>
</dbReference>
<feature type="active site" description="Proton donor" evidence="3">
    <location>
        <position position="381"/>
    </location>
</feature>
<keyword evidence="8" id="KW-0808">Transferase</keyword>
<evidence type="ECO:0000256" key="3">
    <source>
        <dbReference type="PIRSR" id="PIRSR640042-1"/>
    </source>
</evidence>
<keyword evidence="8" id="KW-0328">Glycosyltransferase</keyword>
<dbReference type="AlphaFoldDB" id="A0A6J4UJU3"/>
<name>A0A6J4UJU3_9BACT</name>
<protein>
    <submittedName>
        <fullName evidence="8">GH57</fullName>
        <ecNumber evidence="8">2.4.1.18</ecNumber>
    </submittedName>
</protein>
<feature type="domain" description="1,4-alpha-glucan branching enzyme C-terminal" evidence="7">
    <location>
        <begin position="455"/>
        <end position="558"/>
    </location>
</feature>
<dbReference type="Pfam" id="PF09210">
    <property type="entry name" value="BE_C"/>
    <property type="match status" value="1"/>
</dbReference>
<dbReference type="Gene3D" id="3.20.110.10">
    <property type="entry name" value="Glycoside hydrolase 38, N terminal domain"/>
    <property type="match status" value="1"/>
</dbReference>
<evidence type="ECO:0000256" key="5">
    <source>
        <dbReference type="RuleBase" id="RU361196"/>
    </source>
</evidence>
<feature type="binding site" evidence="4">
    <location>
        <position position="434"/>
    </location>
    <ligand>
        <name>substrate</name>
    </ligand>
</feature>
<dbReference type="PANTHER" id="PTHR41695">
    <property type="entry name" value="1,4-ALPHA-GLUCAN BRANCHING ENZYME RV3031-RELATED"/>
    <property type="match status" value="1"/>
</dbReference>
<dbReference type="InterPro" id="IPR040042">
    <property type="entry name" value="Branching_enz_MT3115-like"/>
</dbReference>
<reference evidence="8" key="1">
    <citation type="submission" date="2020-02" db="EMBL/GenBank/DDBJ databases">
        <authorList>
            <person name="Meier V. D."/>
        </authorList>
    </citation>
    <scope>NUCLEOTIDE SEQUENCE</scope>
    <source>
        <strain evidence="8">AVDCRST_MAG73</strain>
    </source>
</reference>
<dbReference type="InterPro" id="IPR011330">
    <property type="entry name" value="Glyco_hydro/deAcase_b/a-brl"/>
</dbReference>
<dbReference type="GO" id="GO:0003844">
    <property type="term" value="F:1,4-alpha-glucan branching enzyme activity"/>
    <property type="evidence" value="ECO:0007669"/>
    <property type="project" value="UniProtKB-EC"/>
</dbReference>
<evidence type="ECO:0000256" key="2">
    <source>
        <dbReference type="ARBA" id="ARBA00023277"/>
    </source>
</evidence>
<dbReference type="InterPro" id="IPR015293">
    <property type="entry name" value="BE_C"/>
</dbReference>
<dbReference type="Gene3D" id="1.20.1430.10">
    <property type="entry name" value="Families 57/38 glycoside transferase, middle domain"/>
    <property type="match status" value="1"/>
</dbReference>
<evidence type="ECO:0000256" key="1">
    <source>
        <dbReference type="ARBA" id="ARBA00006821"/>
    </source>
</evidence>
<dbReference type="InterPro" id="IPR004300">
    <property type="entry name" value="Glyco_hydro_57_N"/>
</dbReference>
<dbReference type="PANTHER" id="PTHR41695:SF1">
    <property type="entry name" value="1,4-ALPHA-GLUCAN BRANCHING ENZYME TK1436"/>
    <property type="match status" value="1"/>
</dbReference>
<dbReference type="GO" id="GO:0030979">
    <property type="term" value="P:alpha-glucan biosynthetic process"/>
    <property type="evidence" value="ECO:0007669"/>
    <property type="project" value="InterPro"/>
</dbReference>
<dbReference type="Pfam" id="PF03065">
    <property type="entry name" value="Glyco_hydro_57"/>
    <property type="match status" value="1"/>
</dbReference>
<dbReference type="EC" id="2.4.1.18" evidence="8"/>
<dbReference type="EMBL" id="CADCWE010000186">
    <property type="protein sequence ID" value="CAA9549893.1"/>
    <property type="molecule type" value="Genomic_DNA"/>
</dbReference>
<keyword evidence="2 5" id="KW-0119">Carbohydrate metabolism</keyword>
<evidence type="ECO:0000256" key="4">
    <source>
        <dbReference type="PIRSR" id="PIRSR640042-2"/>
    </source>
</evidence>
<sequence>MAKSGAFTFVLHSHLPYARQAGMWPHGEEWVHEAIAETYLPLLNALTDLEAEGVPYQLTIGVTPILGEQLADPLIVDHFVHYAAERAAWAAEDVGRFDKTGDTVMRDLARFYHHWYARALTSFQDRFGRDLIGAFRGLQDRGRIEVATCAATHGYLPLLARDSSIYGQVKTGVGAYKQRYGRPPKAIWLPECAYRAAVVEQEDGREIRRPGLESFLAAQGIRVFFSETHTVEGGRPVGKAAGEAIGLYGGVPRRYAVALSPEEQSEPGTTFQPYWVGDAVGEVAVLGRNNRTGQQVWSGTFGYPGDAWYREFHRKDGVSGMQYWRIGGPGVDLGDKPPYDPAKAAERVADHARHYVALVEEVLTEYQQQNGRFGVISSAYDTELFGHWWFEGVDWLKAVLRGLAASESVELTTASRIVEEHAPERVMQLPESSWGAGGSHFTWLNVDTQWMWPPIHAAERRMEDLVARHPDADGELRDVLNQAARELLLLQSSDWPFLVTTGQAKEYASQRFTEHLERFNQLCDFVDTGVPLDIEAKRVYSSLAERDNPFPAIDYRVFAARQGSAADTAAG</sequence>
<feature type="binding site" evidence="4">
    <location>
        <position position="288"/>
    </location>
    <ligand>
        <name>substrate</name>
    </ligand>
</feature>
<gene>
    <name evidence="8" type="ORF">AVDCRST_MAG73-2765</name>
</gene>
<evidence type="ECO:0000259" key="6">
    <source>
        <dbReference type="Pfam" id="PF03065"/>
    </source>
</evidence>
<accession>A0A6J4UJU3</accession>
<dbReference type="SUPFAM" id="SSF88713">
    <property type="entry name" value="Glycoside hydrolase/deacetylase"/>
    <property type="match status" value="1"/>
</dbReference>
<proteinExistence type="inferred from homology"/>
<feature type="binding site" evidence="4">
    <location>
        <position position="494"/>
    </location>
    <ligand>
        <name>substrate</name>
    </ligand>
</feature>
<dbReference type="GO" id="GO:0005576">
    <property type="term" value="C:extracellular region"/>
    <property type="evidence" value="ECO:0007669"/>
    <property type="project" value="TreeGrafter"/>
</dbReference>